<gene>
    <name evidence="2" type="ORF">WOLCODRAFT_132044</name>
</gene>
<dbReference type="Proteomes" id="UP000218811">
    <property type="component" value="Unassembled WGS sequence"/>
</dbReference>
<reference evidence="2 3" key="1">
    <citation type="journal article" date="2012" name="Science">
        <title>The Paleozoic origin of enzymatic lignin decomposition reconstructed from 31 fungal genomes.</title>
        <authorList>
            <person name="Floudas D."/>
            <person name="Binder M."/>
            <person name="Riley R."/>
            <person name="Barry K."/>
            <person name="Blanchette R.A."/>
            <person name="Henrissat B."/>
            <person name="Martinez A.T."/>
            <person name="Otillar R."/>
            <person name="Spatafora J.W."/>
            <person name="Yadav J.S."/>
            <person name="Aerts A."/>
            <person name="Benoit I."/>
            <person name="Boyd A."/>
            <person name="Carlson A."/>
            <person name="Copeland A."/>
            <person name="Coutinho P.M."/>
            <person name="de Vries R.P."/>
            <person name="Ferreira P."/>
            <person name="Findley K."/>
            <person name="Foster B."/>
            <person name="Gaskell J."/>
            <person name="Glotzer D."/>
            <person name="Gorecki P."/>
            <person name="Heitman J."/>
            <person name="Hesse C."/>
            <person name="Hori C."/>
            <person name="Igarashi K."/>
            <person name="Jurgens J.A."/>
            <person name="Kallen N."/>
            <person name="Kersten P."/>
            <person name="Kohler A."/>
            <person name="Kuees U."/>
            <person name="Kumar T.K.A."/>
            <person name="Kuo A."/>
            <person name="LaButti K."/>
            <person name="Larrondo L.F."/>
            <person name="Lindquist E."/>
            <person name="Ling A."/>
            <person name="Lombard V."/>
            <person name="Lucas S."/>
            <person name="Lundell T."/>
            <person name="Martin R."/>
            <person name="McLaughlin D.J."/>
            <person name="Morgenstern I."/>
            <person name="Morin E."/>
            <person name="Murat C."/>
            <person name="Nagy L.G."/>
            <person name="Nolan M."/>
            <person name="Ohm R.A."/>
            <person name="Patyshakuliyeva A."/>
            <person name="Rokas A."/>
            <person name="Ruiz-Duenas F.J."/>
            <person name="Sabat G."/>
            <person name="Salamov A."/>
            <person name="Samejima M."/>
            <person name="Schmutz J."/>
            <person name="Slot J.C."/>
            <person name="St John F."/>
            <person name="Stenlid J."/>
            <person name="Sun H."/>
            <person name="Sun S."/>
            <person name="Syed K."/>
            <person name="Tsang A."/>
            <person name="Wiebenga A."/>
            <person name="Young D."/>
            <person name="Pisabarro A."/>
            <person name="Eastwood D.C."/>
            <person name="Martin F."/>
            <person name="Cullen D."/>
            <person name="Grigoriev I.V."/>
            <person name="Hibbett D.S."/>
        </authorList>
    </citation>
    <scope>NUCLEOTIDE SEQUENCE [LARGE SCALE GENOMIC DNA]</scope>
    <source>
        <strain evidence="2 3">MD-104</strain>
    </source>
</reference>
<dbReference type="AlphaFoldDB" id="A0A2H3JJC1"/>
<organism evidence="2 3">
    <name type="scientific">Wolfiporia cocos (strain MD-104)</name>
    <name type="common">Brown rot fungus</name>
    <dbReference type="NCBI Taxonomy" id="742152"/>
    <lineage>
        <taxon>Eukaryota</taxon>
        <taxon>Fungi</taxon>
        <taxon>Dikarya</taxon>
        <taxon>Basidiomycota</taxon>
        <taxon>Agaricomycotina</taxon>
        <taxon>Agaricomycetes</taxon>
        <taxon>Polyporales</taxon>
        <taxon>Phaeolaceae</taxon>
        <taxon>Wolfiporia</taxon>
    </lineage>
</organism>
<feature type="domain" description="F-box" evidence="1">
    <location>
        <begin position="47"/>
        <end position="92"/>
    </location>
</feature>
<dbReference type="SUPFAM" id="SSF81383">
    <property type="entry name" value="F-box domain"/>
    <property type="match status" value="1"/>
</dbReference>
<evidence type="ECO:0000313" key="2">
    <source>
        <dbReference type="EMBL" id="PCH41635.1"/>
    </source>
</evidence>
<sequence>MDKDIYRREPSREEILEAKREIKGHEHAIRDLEERIALLGVIALARRIPEELLSKIFEYCIDDWTRAPMAVSQVCSAWRRAARAPRVWAHVYADLDSPGALARTRFWLSMARHVPLDITIMSSHLLTTQHCALLDLLVQHATRWRRLTVHTIGLPALNALLARIARVQTPMPFLRQVQFEPDLGELPGTDDVRPLRDAFTPENSPSLTDVVYSSRILLHAPFPLHLRHLDLSFKESPSSNPLSSSILANALEGVPSLRTLALTMPLDYEGPFQHDIDLTRSVSLPELETLALYGPTDMNLFLVHLHTPALRRLHLRSLEDLGYRQSPIGPSLVHFLAAASPPIELLELHDIDLTHDAFAACFAALPTLRELRLHESSISDATLRLLYGPRGLCPRLSKIDLRWCQLLSGRELVELVRSRNDMNAHGGPEAAAVDPVADLVSEVAVLNCCFVGEKDVMQLASLTVCRITMRPANDYCRKLRKP</sequence>
<evidence type="ECO:0000313" key="3">
    <source>
        <dbReference type="Proteomes" id="UP000218811"/>
    </source>
</evidence>
<dbReference type="PANTHER" id="PTHR38926:SF5">
    <property type="entry name" value="F-BOX AND LEUCINE-RICH REPEAT PROTEIN 6"/>
    <property type="match status" value="1"/>
</dbReference>
<accession>A0A2H3JJC1</accession>
<dbReference type="SUPFAM" id="SSF52047">
    <property type="entry name" value="RNI-like"/>
    <property type="match status" value="1"/>
</dbReference>
<name>A0A2H3JJC1_WOLCO</name>
<protein>
    <recommendedName>
        <fullName evidence="1">F-box domain-containing protein</fullName>
    </recommendedName>
</protein>
<dbReference type="InterPro" id="IPR036047">
    <property type="entry name" value="F-box-like_dom_sf"/>
</dbReference>
<dbReference type="Gene3D" id="3.80.10.10">
    <property type="entry name" value="Ribonuclease Inhibitor"/>
    <property type="match status" value="1"/>
</dbReference>
<evidence type="ECO:0000259" key="1">
    <source>
        <dbReference type="Pfam" id="PF12937"/>
    </source>
</evidence>
<dbReference type="EMBL" id="KB468113">
    <property type="protein sequence ID" value="PCH41635.1"/>
    <property type="molecule type" value="Genomic_DNA"/>
</dbReference>
<dbReference type="Gene3D" id="1.20.1280.50">
    <property type="match status" value="1"/>
</dbReference>
<keyword evidence="3" id="KW-1185">Reference proteome</keyword>
<dbReference type="OMA" id="HCVADGW"/>
<dbReference type="OrthoDB" id="3063971at2759"/>
<proteinExistence type="predicted"/>
<dbReference type="InterPro" id="IPR032675">
    <property type="entry name" value="LRR_dom_sf"/>
</dbReference>
<dbReference type="InterPro" id="IPR001810">
    <property type="entry name" value="F-box_dom"/>
</dbReference>
<dbReference type="PANTHER" id="PTHR38926">
    <property type="entry name" value="F-BOX DOMAIN CONTAINING PROTEIN, EXPRESSED"/>
    <property type="match status" value="1"/>
</dbReference>
<dbReference type="Pfam" id="PF12937">
    <property type="entry name" value="F-box-like"/>
    <property type="match status" value="1"/>
</dbReference>
<dbReference type="STRING" id="742152.A0A2H3JJC1"/>